<evidence type="ECO:0000256" key="3">
    <source>
        <dbReference type="PROSITE-ProRule" id="PRU00176"/>
    </source>
</evidence>
<feature type="compositionally biased region" description="Polar residues" evidence="4">
    <location>
        <begin position="68"/>
        <end position="78"/>
    </location>
</feature>
<accession>A0A6V7TZV2</accession>
<dbReference type="PROSITE" id="PS50102">
    <property type="entry name" value="RRM"/>
    <property type="match status" value="1"/>
</dbReference>
<comment type="caution">
    <text evidence="6">The sequence shown here is derived from an EMBL/GenBank/DDBJ whole genome shotgun (WGS) entry which is preliminary data.</text>
</comment>
<dbReference type="InterPro" id="IPR012677">
    <property type="entry name" value="Nucleotide-bd_a/b_plait_sf"/>
</dbReference>
<dbReference type="PANTHER" id="PTHR13976">
    <property type="entry name" value="HETEROGENEOUS NUCLEAR RIBONUCLEOPROTEIN-RELATED"/>
    <property type="match status" value="1"/>
</dbReference>
<dbReference type="EMBL" id="CAJEWN010000025">
    <property type="protein sequence ID" value="CAD2140616.1"/>
    <property type="molecule type" value="Genomic_DNA"/>
</dbReference>
<evidence type="ECO:0000256" key="4">
    <source>
        <dbReference type="SAM" id="MobiDB-lite"/>
    </source>
</evidence>
<dbReference type="Proteomes" id="UP000580250">
    <property type="component" value="Unassembled WGS sequence"/>
</dbReference>
<protein>
    <recommendedName>
        <fullName evidence="5">RRM domain-containing protein</fullName>
    </recommendedName>
</protein>
<dbReference type="GO" id="GO:0003723">
    <property type="term" value="F:RNA binding"/>
    <property type="evidence" value="ECO:0007669"/>
    <property type="project" value="UniProtKB-UniRule"/>
</dbReference>
<feature type="compositionally biased region" description="Acidic residues" evidence="4">
    <location>
        <begin position="156"/>
        <end position="166"/>
    </location>
</feature>
<evidence type="ECO:0000259" key="5">
    <source>
        <dbReference type="PROSITE" id="PS50102"/>
    </source>
</evidence>
<proteinExistence type="predicted"/>
<feature type="domain" description="RRM" evidence="5">
    <location>
        <begin position="441"/>
        <end position="522"/>
    </location>
</feature>
<dbReference type="AlphaFoldDB" id="A0A6V7TZV2"/>
<evidence type="ECO:0000313" key="6">
    <source>
        <dbReference type="EMBL" id="CAD2140616.1"/>
    </source>
</evidence>
<dbReference type="OrthoDB" id="431068at2759"/>
<keyword evidence="2 3" id="KW-0694">RNA-binding</keyword>
<dbReference type="SUPFAM" id="SSF54928">
    <property type="entry name" value="RNA-binding domain, RBD"/>
    <property type="match status" value="3"/>
</dbReference>
<sequence length="780" mass="87198">MEFASPPPLFNKNIYSFNNKTPIFVFIVINEEENLNLNNSRNTTTTNSSTPSSSLCSSSQDSAIVLCPSTSSSNNGDNLSPPPDPRQEPPPPPPPTSQPSTTKSKQTSPTSPSSSFSNKQSNLIFLYLNWFLFDPLNSNNSSIKIEEEGEEQKIENEEEEKEEENNDGIKQIKLNINNIFEKLNKLAKDLEDAYPDRNLLLMCNRRSLRQLLYPLCAQAFLAKLADEGEEQAFSARLPLPKLFHSFVPLFEELTFNTTNTSSSSSSPFSLNNEKQQLTTKQLFSTLNKEFVHFCQSLNNNNQQINKLNIEYIQQGYQSMLCTDTQSIDSKTIIRARGLPWQVSDLDVALFFAGLEIAKGGVILCLGPEGRRNGECLVKFETAEYRDWALERHRCHLRQRYIELYRSSADDFVRHAIGIDHCALNFAQLADQQSQQNFHQAMIVRMRGLPFSATEQQIRDFFSTDGLPSGILQEGVLFVQRPDGRPSGDAFVLFCDEQSGRRALLKHRQRMGTRYIELFRTTQAEVQQLFNSKQQIINAQQEKNLGGGGGGILTNNNLVNNNNQKTQTLITSTTSSASNGIINTLPPIFAPPINTSVATFIPFGKPTPPPFKNGRRRDCLRLRGLPYEAQVQQVVEFLGPMQGTYSFKEYIWLIYTSIGHPSGEAFIQMESEQAASNASQECHNKYMELGKKKRYIEVFQCCADDMSLHLNILQQSPPLIPPSAAPGLLPTPHSPLIPLPTNGTSPLFSLPATNPFLAAFAAATNVGATNEQSTNRGGEFY</sequence>
<dbReference type="Gene3D" id="3.30.70.330">
    <property type="match status" value="3"/>
</dbReference>
<evidence type="ECO:0000256" key="2">
    <source>
        <dbReference type="ARBA" id="ARBA00022884"/>
    </source>
</evidence>
<evidence type="ECO:0000256" key="1">
    <source>
        <dbReference type="ARBA" id="ARBA00022737"/>
    </source>
</evidence>
<reference evidence="6 7" key="1">
    <citation type="submission" date="2020-08" db="EMBL/GenBank/DDBJ databases">
        <authorList>
            <person name="Koutsovoulos G."/>
            <person name="Danchin GJ E."/>
        </authorList>
    </citation>
    <scope>NUCLEOTIDE SEQUENCE [LARGE SCALE GENOMIC DNA]</scope>
</reference>
<feature type="compositionally biased region" description="Pro residues" evidence="4">
    <location>
        <begin position="80"/>
        <end position="97"/>
    </location>
</feature>
<feature type="region of interest" description="Disordered" evidence="4">
    <location>
        <begin position="147"/>
        <end position="166"/>
    </location>
</feature>
<keyword evidence="1" id="KW-0677">Repeat</keyword>
<evidence type="ECO:0000313" key="7">
    <source>
        <dbReference type="Proteomes" id="UP000580250"/>
    </source>
</evidence>
<feature type="compositionally biased region" description="Low complexity" evidence="4">
    <location>
        <begin position="98"/>
        <end position="118"/>
    </location>
</feature>
<organism evidence="6 7">
    <name type="scientific">Meloidogyne enterolobii</name>
    <name type="common">Root-knot nematode worm</name>
    <name type="synonym">Meloidogyne mayaguensis</name>
    <dbReference type="NCBI Taxonomy" id="390850"/>
    <lineage>
        <taxon>Eukaryota</taxon>
        <taxon>Metazoa</taxon>
        <taxon>Ecdysozoa</taxon>
        <taxon>Nematoda</taxon>
        <taxon>Chromadorea</taxon>
        <taxon>Rhabditida</taxon>
        <taxon>Tylenchina</taxon>
        <taxon>Tylenchomorpha</taxon>
        <taxon>Tylenchoidea</taxon>
        <taxon>Meloidogynidae</taxon>
        <taxon>Meloidogyninae</taxon>
        <taxon>Meloidogyne</taxon>
    </lineage>
</organism>
<name>A0A6V7TZV2_MELEN</name>
<dbReference type="InterPro" id="IPR035979">
    <property type="entry name" value="RBD_domain_sf"/>
</dbReference>
<dbReference type="InterPro" id="IPR050666">
    <property type="entry name" value="ESRP"/>
</dbReference>
<dbReference type="InterPro" id="IPR000504">
    <property type="entry name" value="RRM_dom"/>
</dbReference>
<dbReference type="SMART" id="SM00360">
    <property type="entry name" value="RRM"/>
    <property type="match status" value="3"/>
</dbReference>
<gene>
    <name evidence="6" type="ORF">MENT_LOCUS6596</name>
</gene>
<feature type="region of interest" description="Disordered" evidence="4">
    <location>
        <begin position="66"/>
        <end position="118"/>
    </location>
</feature>